<evidence type="ECO:0000256" key="1">
    <source>
        <dbReference type="SAM" id="SignalP"/>
    </source>
</evidence>
<comment type="caution">
    <text evidence="2">The sequence shown here is derived from an EMBL/GenBank/DDBJ whole genome shotgun (WGS) entry which is preliminary data.</text>
</comment>
<reference evidence="2 3" key="1">
    <citation type="submission" date="2015-05" db="EMBL/GenBank/DDBJ databases">
        <title>Draft genome sequence of Microvirga vignae strain BR3299, a novel nitrogen fixing bacteria isolated from Brazil semi-aired region.</title>
        <authorList>
            <person name="Zilli J.E."/>
            <person name="Passos S.R."/>
            <person name="Leite J."/>
            <person name="Baldani J.I."/>
            <person name="Xavier G.R."/>
            <person name="Rumjaneck N.G."/>
            <person name="Simoes-Araujo J.L."/>
        </authorList>
    </citation>
    <scope>NUCLEOTIDE SEQUENCE [LARGE SCALE GENOMIC DNA]</scope>
    <source>
        <strain evidence="2 3">BR3299</strain>
    </source>
</reference>
<dbReference type="Proteomes" id="UP000035489">
    <property type="component" value="Unassembled WGS sequence"/>
</dbReference>
<dbReference type="EMBL" id="LCYG01000053">
    <property type="protein sequence ID" value="KLK91533.1"/>
    <property type="molecule type" value="Genomic_DNA"/>
</dbReference>
<accession>A0A0H1R8N0</accession>
<feature type="chain" id="PRO_5002592893" evidence="1">
    <location>
        <begin position="21"/>
        <end position="103"/>
    </location>
</feature>
<evidence type="ECO:0000313" key="2">
    <source>
        <dbReference type="EMBL" id="KLK91533.1"/>
    </source>
</evidence>
<proteinExistence type="predicted"/>
<dbReference type="PATRIC" id="fig|1225564.3.peg.5141"/>
<sequence>MRSWTMIFLLGFLGVFSSHAAAQAEDASTRIAALPYSDCLSIIAEASREVDEPPVQLINNEEETSVRINASDGFVTISCHRTTDKMVLTKSPVPEAAGMTASR</sequence>
<name>A0A0H1R8N0_9HYPH</name>
<feature type="signal peptide" evidence="1">
    <location>
        <begin position="1"/>
        <end position="20"/>
    </location>
</feature>
<keyword evidence="1" id="KW-0732">Signal</keyword>
<organism evidence="2 3">
    <name type="scientific">Microvirga vignae</name>
    <dbReference type="NCBI Taxonomy" id="1225564"/>
    <lineage>
        <taxon>Bacteria</taxon>
        <taxon>Pseudomonadati</taxon>
        <taxon>Pseudomonadota</taxon>
        <taxon>Alphaproteobacteria</taxon>
        <taxon>Hyphomicrobiales</taxon>
        <taxon>Methylobacteriaceae</taxon>
        <taxon>Microvirga</taxon>
    </lineage>
</organism>
<dbReference type="AlphaFoldDB" id="A0A0H1R8N0"/>
<keyword evidence="3" id="KW-1185">Reference proteome</keyword>
<gene>
    <name evidence="2" type="ORF">AA309_19220</name>
</gene>
<dbReference type="OrthoDB" id="8020289at2"/>
<dbReference type="RefSeq" id="WP_047190631.1">
    <property type="nucleotide sequence ID" value="NZ_LCYG01000053.1"/>
</dbReference>
<protein>
    <submittedName>
        <fullName evidence="2">Uncharacterized protein</fullName>
    </submittedName>
</protein>
<evidence type="ECO:0000313" key="3">
    <source>
        <dbReference type="Proteomes" id="UP000035489"/>
    </source>
</evidence>